<name>A0A1H5WH97_9FIRM</name>
<feature type="transmembrane region" description="Helical" evidence="1">
    <location>
        <begin position="77"/>
        <end position="94"/>
    </location>
</feature>
<dbReference type="InterPro" id="IPR006674">
    <property type="entry name" value="HD_domain"/>
</dbReference>
<keyword evidence="1" id="KW-0812">Transmembrane</keyword>
<dbReference type="RefSeq" id="WP_181022553.1">
    <property type="nucleotide sequence ID" value="NZ_FNUL01000015.1"/>
</dbReference>
<dbReference type="PROSITE" id="PS51831">
    <property type="entry name" value="HD"/>
    <property type="match status" value="1"/>
</dbReference>
<feature type="transmembrane region" description="Helical" evidence="1">
    <location>
        <begin position="106"/>
        <end position="129"/>
    </location>
</feature>
<dbReference type="SMART" id="SM00471">
    <property type="entry name" value="HDc"/>
    <property type="match status" value="1"/>
</dbReference>
<dbReference type="InterPro" id="IPR006675">
    <property type="entry name" value="HDIG_dom"/>
</dbReference>
<gene>
    <name evidence="4" type="ORF">SAMN05216537_11551</name>
</gene>
<feature type="transmembrane region" description="Helical" evidence="1">
    <location>
        <begin position="12"/>
        <end position="32"/>
    </location>
</feature>
<evidence type="ECO:0000259" key="2">
    <source>
        <dbReference type="PROSITE" id="PS51831"/>
    </source>
</evidence>
<evidence type="ECO:0000259" key="3">
    <source>
        <dbReference type="PROSITE" id="PS51832"/>
    </source>
</evidence>
<feature type="transmembrane region" description="Helical" evidence="1">
    <location>
        <begin position="183"/>
        <end position="202"/>
    </location>
</feature>
<feature type="transmembrane region" description="Helical" evidence="1">
    <location>
        <begin position="39"/>
        <end position="57"/>
    </location>
</feature>
<evidence type="ECO:0000313" key="5">
    <source>
        <dbReference type="Proteomes" id="UP000236726"/>
    </source>
</evidence>
<dbReference type="NCBIfam" id="TIGR00277">
    <property type="entry name" value="HDIG"/>
    <property type="match status" value="1"/>
</dbReference>
<sequence length="439" mass="50113">MEVFKENQLDIMLYVCGVCTALMILAFISKAIPKKRRVALILMELSSFSLLFFDRLAYIYRGNISDLGYIMVRVSNYMVYALSLFVIYTYNLIIKDSISKIRNYKKYVLIIIKAVDFLIIVGEILIVVSQFTGMYYTFDEFNRYQRGKFFVISYISPLISLILLQVVVQANRKNISRLMRIPLELFSIIPLVATIAQIFLYGLSLTNISIVGIAMLLYIFSLIDINEMVSKANENEIRILKEEQELLSSMFEETASALASAIDAKDEYTYGHSRRVARYSELIARRAGLKDADCKKVYYTALLHDVGKIGIPDSIINKPGKLTEEEYDTIKLHTTIGSQILSSINSSPYLSIGARYHHEWYDGSGYPEGLKGVEIPIISRIIAVADAYDTMTSKRSYRDPLPQWKVREEIINGSGTQFDPFFANEMLNIMDSDAIYIDE</sequence>
<feature type="domain" description="HD" evidence="2">
    <location>
        <begin position="269"/>
        <end position="391"/>
    </location>
</feature>
<dbReference type="InterPro" id="IPR003607">
    <property type="entry name" value="HD/PDEase_dom"/>
</dbReference>
<reference evidence="4 5" key="1">
    <citation type="submission" date="2016-10" db="EMBL/GenBank/DDBJ databases">
        <authorList>
            <person name="de Groot N.N."/>
        </authorList>
    </citation>
    <scope>NUCLEOTIDE SEQUENCE [LARGE SCALE GENOMIC DNA]</scope>
    <source>
        <strain evidence="4 5">D15d</strain>
    </source>
</reference>
<dbReference type="AlphaFoldDB" id="A0A1H5WH97"/>
<dbReference type="InterPro" id="IPR037522">
    <property type="entry name" value="HD_GYP_dom"/>
</dbReference>
<keyword evidence="5" id="KW-1185">Reference proteome</keyword>
<dbReference type="PANTHER" id="PTHR43155">
    <property type="entry name" value="CYCLIC DI-GMP PHOSPHODIESTERASE PA4108-RELATED"/>
    <property type="match status" value="1"/>
</dbReference>
<feature type="transmembrane region" description="Helical" evidence="1">
    <location>
        <begin position="149"/>
        <end position="171"/>
    </location>
</feature>
<proteinExistence type="predicted"/>
<dbReference type="Proteomes" id="UP000236726">
    <property type="component" value="Unassembled WGS sequence"/>
</dbReference>
<dbReference type="CDD" id="cd00077">
    <property type="entry name" value="HDc"/>
    <property type="match status" value="1"/>
</dbReference>
<keyword evidence="1" id="KW-0472">Membrane</keyword>
<dbReference type="Gene3D" id="1.10.3210.10">
    <property type="entry name" value="Hypothetical protein af1432"/>
    <property type="match status" value="1"/>
</dbReference>
<keyword evidence="1" id="KW-1133">Transmembrane helix</keyword>
<feature type="domain" description="HD-GYP" evidence="3">
    <location>
        <begin position="247"/>
        <end position="439"/>
    </location>
</feature>
<evidence type="ECO:0000256" key="1">
    <source>
        <dbReference type="SAM" id="Phobius"/>
    </source>
</evidence>
<accession>A0A1H5WH97</accession>
<feature type="transmembrane region" description="Helical" evidence="1">
    <location>
        <begin position="208"/>
        <end position="225"/>
    </location>
</feature>
<evidence type="ECO:0000313" key="4">
    <source>
        <dbReference type="EMBL" id="SEF98601.1"/>
    </source>
</evidence>
<dbReference type="PROSITE" id="PS51832">
    <property type="entry name" value="HD_GYP"/>
    <property type="match status" value="1"/>
</dbReference>
<dbReference type="Pfam" id="PF13487">
    <property type="entry name" value="HD_5"/>
    <property type="match status" value="1"/>
</dbReference>
<organism evidence="4 5">
    <name type="scientific">Lachnospira multipara</name>
    <dbReference type="NCBI Taxonomy" id="28051"/>
    <lineage>
        <taxon>Bacteria</taxon>
        <taxon>Bacillati</taxon>
        <taxon>Bacillota</taxon>
        <taxon>Clostridia</taxon>
        <taxon>Lachnospirales</taxon>
        <taxon>Lachnospiraceae</taxon>
        <taxon>Lachnospira</taxon>
    </lineage>
</organism>
<dbReference type="SUPFAM" id="SSF109604">
    <property type="entry name" value="HD-domain/PDEase-like"/>
    <property type="match status" value="1"/>
</dbReference>
<dbReference type="EMBL" id="FNUL01000015">
    <property type="protein sequence ID" value="SEF98601.1"/>
    <property type="molecule type" value="Genomic_DNA"/>
</dbReference>
<protein>
    <submittedName>
        <fullName evidence="4">HDIG domain-containing protein</fullName>
    </submittedName>
</protein>